<evidence type="ECO:0000256" key="5">
    <source>
        <dbReference type="SAM" id="MobiDB-lite"/>
    </source>
</evidence>
<dbReference type="Gene3D" id="1.10.357.10">
    <property type="entry name" value="Tetracycline Repressor, domain 2"/>
    <property type="match status" value="1"/>
</dbReference>
<dbReference type="InterPro" id="IPR036271">
    <property type="entry name" value="Tet_transcr_reg_TetR-rel_C_sf"/>
</dbReference>
<keyword evidence="1" id="KW-0805">Transcription regulation</keyword>
<keyword evidence="2 4" id="KW-0238">DNA-binding</keyword>
<dbReference type="InterPro" id="IPR001647">
    <property type="entry name" value="HTH_TetR"/>
</dbReference>
<protein>
    <submittedName>
        <fullName evidence="7">TetR/AcrR family transcriptional regulator</fullName>
    </submittedName>
</protein>
<comment type="caution">
    <text evidence="7">The sequence shown here is derived from an EMBL/GenBank/DDBJ whole genome shotgun (WGS) entry which is preliminary data.</text>
</comment>
<dbReference type="InterPro" id="IPR009057">
    <property type="entry name" value="Homeodomain-like_sf"/>
</dbReference>
<dbReference type="Proteomes" id="UP000291822">
    <property type="component" value="Unassembled WGS sequence"/>
</dbReference>
<evidence type="ECO:0000256" key="4">
    <source>
        <dbReference type="PROSITE-ProRule" id="PRU00335"/>
    </source>
</evidence>
<accession>A0A4R0YXE4</accession>
<dbReference type="SUPFAM" id="SSF46689">
    <property type="entry name" value="Homeodomain-like"/>
    <property type="match status" value="1"/>
</dbReference>
<sequence>MSPPAQFKAQSDPMESQDHRPRVAAQRRKRMRSLLLSSTLQLVAEKGPSSTSIDDVIAAAGVSRGTFYKYFPSPEALVQELALEVAKDLVFLADPVVRQRDDPAERVSCGIRLVCRLALHHPAAAAFLVRLGWPDTQGPNLLLDFVRRDVEEAMKRGRFRTIPLPLALNMVSGAVIGAIHCMLKPGCEQDFAEMTAAVTLRALGVAGKTADALAYKPLASIDAFPQGLLSVTSPASGGARRGKAGPPNGRGQNKPPSDRRARTG</sequence>
<dbReference type="PANTHER" id="PTHR30055">
    <property type="entry name" value="HTH-TYPE TRANSCRIPTIONAL REGULATOR RUTR"/>
    <property type="match status" value="1"/>
</dbReference>
<evidence type="ECO:0000259" key="6">
    <source>
        <dbReference type="PROSITE" id="PS50977"/>
    </source>
</evidence>
<organism evidence="7 8">
    <name type="scientific">Dyella soli</name>
    <dbReference type="NCBI Taxonomy" id="522319"/>
    <lineage>
        <taxon>Bacteria</taxon>
        <taxon>Pseudomonadati</taxon>
        <taxon>Pseudomonadota</taxon>
        <taxon>Gammaproteobacteria</taxon>
        <taxon>Lysobacterales</taxon>
        <taxon>Rhodanobacteraceae</taxon>
        <taxon>Dyella</taxon>
    </lineage>
</organism>
<keyword evidence="3" id="KW-0804">Transcription</keyword>
<proteinExistence type="predicted"/>
<evidence type="ECO:0000256" key="3">
    <source>
        <dbReference type="ARBA" id="ARBA00023163"/>
    </source>
</evidence>
<feature type="region of interest" description="Disordered" evidence="5">
    <location>
        <begin position="1"/>
        <end position="25"/>
    </location>
</feature>
<dbReference type="PRINTS" id="PR00455">
    <property type="entry name" value="HTHTETR"/>
</dbReference>
<dbReference type="InterPro" id="IPR050109">
    <property type="entry name" value="HTH-type_TetR-like_transc_reg"/>
</dbReference>
<feature type="domain" description="HTH tetR-type" evidence="6">
    <location>
        <begin position="29"/>
        <end position="89"/>
    </location>
</feature>
<evidence type="ECO:0000256" key="2">
    <source>
        <dbReference type="ARBA" id="ARBA00023125"/>
    </source>
</evidence>
<dbReference type="Pfam" id="PF00440">
    <property type="entry name" value="TetR_N"/>
    <property type="match status" value="1"/>
</dbReference>
<dbReference type="AlphaFoldDB" id="A0A4R0YXE4"/>
<feature type="region of interest" description="Disordered" evidence="5">
    <location>
        <begin position="232"/>
        <end position="264"/>
    </location>
</feature>
<keyword evidence="8" id="KW-1185">Reference proteome</keyword>
<dbReference type="PANTHER" id="PTHR30055:SF234">
    <property type="entry name" value="HTH-TYPE TRANSCRIPTIONAL REGULATOR BETI"/>
    <property type="match status" value="1"/>
</dbReference>
<dbReference type="InterPro" id="IPR049513">
    <property type="entry name" value="TetR_C_40"/>
</dbReference>
<dbReference type="Pfam" id="PF21306">
    <property type="entry name" value="TetR_C_40"/>
    <property type="match status" value="1"/>
</dbReference>
<evidence type="ECO:0000256" key="1">
    <source>
        <dbReference type="ARBA" id="ARBA00023015"/>
    </source>
</evidence>
<dbReference type="GO" id="GO:0000976">
    <property type="term" value="F:transcription cis-regulatory region binding"/>
    <property type="evidence" value="ECO:0007669"/>
    <property type="project" value="TreeGrafter"/>
</dbReference>
<dbReference type="GO" id="GO:0003700">
    <property type="term" value="F:DNA-binding transcription factor activity"/>
    <property type="evidence" value="ECO:0007669"/>
    <property type="project" value="TreeGrafter"/>
</dbReference>
<dbReference type="SUPFAM" id="SSF48498">
    <property type="entry name" value="Tetracyclin repressor-like, C-terminal domain"/>
    <property type="match status" value="1"/>
</dbReference>
<name>A0A4R0YXE4_9GAMM</name>
<feature type="DNA-binding region" description="H-T-H motif" evidence="4">
    <location>
        <begin position="52"/>
        <end position="71"/>
    </location>
</feature>
<dbReference type="EMBL" id="SJTG01000002">
    <property type="protein sequence ID" value="TCI11332.1"/>
    <property type="molecule type" value="Genomic_DNA"/>
</dbReference>
<evidence type="ECO:0000313" key="8">
    <source>
        <dbReference type="Proteomes" id="UP000291822"/>
    </source>
</evidence>
<evidence type="ECO:0000313" key="7">
    <source>
        <dbReference type="EMBL" id="TCI11332.1"/>
    </source>
</evidence>
<gene>
    <name evidence="7" type="ORF">EZM97_11865</name>
</gene>
<reference evidence="7 8" key="1">
    <citation type="submission" date="2019-02" db="EMBL/GenBank/DDBJ databases">
        <title>Dyella amyloliquefaciens sp. nov., isolated from forest soil.</title>
        <authorList>
            <person name="Gao Z.-H."/>
            <person name="Qiu L.-H."/>
        </authorList>
    </citation>
    <scope>NUCLEOTIDE SEQUENCE [LARGE SCALE GENOMIC DNA]</scope>
    <source>
        <strain evidence="7 8">KACC 12747</strain>
    </source>
</reference>
<dbReference type="PROSITE" id="PS50977">
    <property type="entry name" value="HTH_TETR_2"/>
    <property type="match status" value="1"/>
</dbReference>